<evidence type="ECO:0000256" key="2">
    <source>
        <dbReference type="ARBA" id="ARBA00010199"/>
    </source>
</evidence>
<keyword evidence="5 7" id="KW-0472">Membrane</keyword>
<dbReference type="InterPro" id="IPR044644">
    <property type="entry name" value="DinF-like"/>
</dbReference>
<evidence type="ECO:0000313" key="8">
    <source>
        <dbReference type="EMBL" id="CAE8632999.1"/>
    </source>
</evidence>
<evidence type="ECO:0000256" key="4">
    <source>
        <dbReference type="ARBA" id="ARBA00022989"/>
    </source>
</evidence>
<comment type="subcellular location">
    <subcellularLocation>
        <location evidence="1">Membrane</location>
        <topology evidence="1">Multi-pass membrane protein</topology>
    </subcellularLocation>
</comment>
<proteinExistence type="inferred from homology"/>
<feature type="transmembrane region" description="Helical" evidence="7">
    <location>
        <begin position="288"/>
        <end position="308"/>
    </location>
</feature>
<dbReference type="AlphaFoldDB" id="A0A813H5I7"/>
<feature type="transmembrane region" description="Helical" evidence="7">
    <location>
        <begin position="369"/>
        <end position="393"/>
    </location>
</feature>
<evidence type="ECO:0000256" key="7">
    <source>
        <dbReference type="SAM" id="Phobius"/>
    </source>
</evidence>
<dbReference type="InterPro" id="IPR002528">
    <property type="entry name" value="MATE_fam"/>
</dbReference>
<evidence type="ECO:0000256" key="1">
    <source>
        <dbReference type="ARBA" id="ARBA00004141"/>
    </source>
</evidence>
<dbReference type="PANTHER" id="PTHR42893:SF9">
    <property type="entry name" value="PROTEIN DETOXIFICATION 46, CHLOROPLASTIC"/>
    <property type="match status" value="1"/>
</dbReference>
<dbReference type="GO" id="GO:0042910">
    <property type="term" value="F:xenobiotic transmembrane transporter activity"/>
    <property type="evidence" value="ECO:0007669"/>
    <property type="project" value="InterPro"/>
</dbReference>
<dbReference type="Proteomes" id="UP000654075">
    <property type="component" value="Unassembled WGS sequence"/>
</dbReference>
<feature type="transmembrane region" description="Helical" evidence="7">
    <location>
        <begin position="328"/>
        <end position="349"/>
    </location>
</feature>
<reference evidence="8" key="1">
    <citation type="submission" date="2021-02" db="EMBL/GenBank/DDBJ databases">
        <authorList>
            <person name="Dougan E. K."/>
            <person name="Rhodes N."/>
            <person name="Thang M."/>
            <person name="Chan C."/>
        </authorList>
    </citation>
    <scope>NUCLEOTIDE SEQUENCE</scope>
</reference>
<keyword evidence="4 7" id="KW-1133">Transmembrane helix</keyword>
<sequence length="1094" mass="117943">APPTIGFKAWPGLLTRAPRPRERRRLKLTASKPASSADTALVGAALAGCTRCLWPQRELRRQLGGAWTFRKAKSRSLGVFRPKRALGSEETEELAERQEGADEGALAGGRWRMSWSIVRFIVPTYVLVVTGMVLTALDKSFVGRTSSLQLAALGPASAVFDCSSYVLTFVNTATLSLLADGSLTKEELDRIRSHSLVFAVFFGILQGAFLFCTAVPAVGLLGARGALLPFSVLYLQIRALGAPVERLGSITTQFWLSEKDGITPLLATLVAASFNAVGDYLLCPRFGVAGAAVATVAASLVSSIFLVLRLQRRNLWPVPIQWPKRVDFSPFAAFAGPLFLVLLMKVLLFSMMTAGATGLGTAPAAAHQVLVSIFFICGIAFGQPLSWAVQSFLPGARGPKARRHTVQVLLGSAAAFTALGGVMGQSCKFFVSGILRVCERAMAASEGVGYFHGARGNATKTSLQQLRVEEASKVCVCFDPPKTDELGAGFSLVKFRIEDATADQLPSNEYAAFVNATNVGTPARKRLRAALPLASLQRLCRGFCFQPEDEEALEVLAVGSAEREAKSDTTLSFIEGGELDVPRASGPAGLAALTSIFDARRRQGKAGKAVVPSRALFKCLESALGTRDGQNNVYTAALRILATSRHLMEVSTKGEGKGKLKGKKAACPNVHLDTRVAEEAVRFARAKSAWILNCGQTAWRVFLRFWRVAPRCWAPFPAPYLGLKGVKLSVSQREAQNHAAECLLLATADQKTRQHWIDGGGIDPSIDILLAALGDGEGGSSSGLVRAKLVAVLAIVAAHSKEVREEVFERIDFMMELRHALDVARDSARSASDELSGEKQASDARLLSRGLYECLTIHGEFKDLLFKSKKTLSAMQALASLDDLSEDANLAFLFVSLVYNLCRSREDKVRQKTKNAMIDDELAEDDLKALEEFYEKMPAETILSSSVDDSAYTLSSAADVGLYASHDTKPESDPLWLSELTSTKPPPLPDSCMRRNKSLRDANRHAPLGWQSGCFFNGASVRAAKSPEECCDACAQTAGCIIAPFFRGLCYLKADIDMDVSYYKAKAKDTKSRSSAASLSDEVPEQPTAAAPLL</sequence>
<evidence type="ECO:0008006" key="10">
    <source>
        <dbReference type="Google" id="ProtNLM"/>
    </source>
</evidence>
<feature type="non-terminal residue" evidence="8">
    <location>
        <position position="1"/>
    </location>
</feature>
<organism evidence="8 9">
    <name type="scientific">Polarella glacialis</name>
    <name type="common">Dinoflagellate</name>
    <dbReference type="NCBI Taxonomy" id="89957"/>
    <lineage>
        <taxon>Eukaryota</taxon>
        <taxon>Sar</taxon>
        <taxon>Alveolata</taxon>
        <taxon>Dinophyceae</taxon>
        <taxon>Suessiales</taxon>
        <taxon>Suessiaceae</taxon>
        <taxon>Polarella</taxon>
    </lineage>
</organism>
<accession>A0A813H5I7</accession>
<feature type="transmembrane region" description="Helical" evidence="7">
    <location>
        <begin position="195"/>
        <end position="217"/>
    </location>
</feature>
<evidence type="ECO:0000256" key="3">
    <source>
        <dbReference type="ARBA" id="ARBA00022692"/>
    </source>
</evidence>
<keyword evidence="3 7" id="KW-0812">Transmembrane</keyword>
<evidence type="ECO:0000256" key="6">
    <source>
        <dbReference type="SAM" id="MobiDB-lite"/>
    </source>
</evidence>
<feature type="region of interest" description="Disordered" evidence="6">
    <location>
        <begin position="1067"/>
        <end position="1094"/>
    </location>
</feature>
<keyword evidence="9" id="KW-1185">Reference proteome</keyword>
<feature type="transmembrane region" description="Helical" evidence="7">
    <location>
        <begin position="405"/>
        <end position="424"/>
    </location>
</feature>
<gene>
    <name evidence="8" type="ORF">PGLA1383_LOCUS48913</name>
</gene>
<protein>
    <recommendedName>
        <fullName evidence="10">Protein RFT1 homolog</fullName>
    </recommendedName>
</protein>
<dbReference type="GO" id="GO:0015297">
    <property type="term" value="F:antiporter activity"/>
    <property type="evidence" value="ECO:0007669"/>
    <property type="project" value="InterPro"/>
</dbReference>
<dbReference type="OrthoDB" id="423427at2759"/>
<comment type="similarity">
    <text evidence="2">Belongs to the multi antimicrobial extrusion (MATE) (TC 2.A.66.1) family.</text>
</comment>
<evidence type="ECO:0000313" key="9">
    <source>
        <dbReference type="Proteomes" id="UP000654075"/>
    </source>
</evidence>
<feature type="transmembrane region" description="Helical" evidence="7">
    <location>
        <begin position="157"/>
        <end position="183"/>
    </location>
</feature>
<dbReference type="Pfam" id="PF01554">
    <property type="entry name" value="MatE"/>
    <property type="match status" value="1"/>
</dbReference>
<feature type="transmembrane region" description="Helical" evidence="7">
    <location>
        <begin position="117"/>
        <end position="137"/>
    </location>
</feature>
<comment type="caution">
    <text evidence="8">The sequence shown here is derived from an EMBL/GenBank/DDBJ whole genome shotgun (WGS) entry which is preliminary data.</text>
</comment>
<dbReference type="EMBL" id="CAJNNV010030587">
    <property type="protein sequence ID" value="CAE8632999.1"/>
    <property type="molecule type" value="Genomic_DNA"/>
</dbReference>
<evidence type="ECO:0000256" key="5">
    <source>
        <dbReference type="ARBA" id="ARBA00023136"/>
    </source>
</evidence>
<dbReference type="PANTHER" id="PTHR42893">
    <property type="entry name" value="PROTEIN DETOXIFICATION 44, CHLOROPLASTIC-RELATED"/>
    <property type="match status" value="1"/>
</dbReference>
<name>A0A813H5I7_POLGL</name>
<dbReference type="GO" id="GO:0016020">
    <property type="term" value="C:membrane"/>
    <property type="evidence" value="ECO:0007669"/>
    <property type="project" value="UniProtKB-SubCell"/>
</dbReference>